<dbReference type="FunFam" id="3.40.50.300:FF:000016">
    <property type="entry name" value="Oligopeptide ABC transporter ATP-binding component"/>
    <property type="match status" value="1"/>
</dbReference>
<dbReference type="GO" id="GO:0055085">
    <property type="term" value="P:transmembrane transport"/>
    <property type="evidence" value="ECO:0007669"/>
    <property type="project" value="UniProtKB-ARBA"/>
</dbReference>
<dbReference type="GO" id="GO:0005886">
    <property type="term" value="C:plasma membrane"/>
    <property type="evidence" value="ECO:0007669"/>
    <property type="project" value="UniProtKB-SubCell"/>
</dbReference>
<keyword evidence="8" id="KW-1185">Reference proteome</keyword>
<dbReference type="PANTHER" id="PTHR43776">
    <property type="entry name" value="TRANSPORT ATP-BINDING PROTEIN"/>
    <property type="match status" value="1"/>
</dbReference>
<dbReference type="OrthoDB" id="8108137at2"/>
<accession>A0A2P7ASU0</accession>
<dbReference type="EMBL" id="PGGN01000003">
    <property type="protein sequence ID" value="PSH57291.1"/>
    <property type="molecule type" value="Genomic_DNA"/>
</dbReference>
<comment type="caution">
    <text evidence="7">The sequence shown here is derived from an EMBL/GenBank/DDBJ whole genome shotgun (WGS) entry which is preliminary data.</text>
</comment>
<dbReference type="AlphaFoldDB" id="A0A2P7ASU0"/>
<evidence type="ECO:0000313" key="7">
    <source>
        <dbReference type="EMBL" id="PSH57291.1"/>
    </source>
</evidence>
<dbReference type="GO" id="GO:0016887">
    <property type="term" value="F:ATP hydrolysis activity"/>
    <property type="evidence" value="ECO:0007669"/>
    <property type="project" value="InterPro"/>
</dbReference>
<dbReference type="SUPFAM" id="SSF52540">
    <property type="entry name" value="P-loop containing nucleoside triphosphate hydrolases"/>
    <property type="match status" value="2"/>
</dbReference>
<evidence type="ECO:0000256" key="3">
    <source>
        <dbReference type="ARBA" id="ARBA00022448"/>
    </source>
</evidence>
<dbReference type="NCBIfam" id="NF008453">
    <property type="entry name" value="PRK11308.1"/>
    <property type="match status" value="2"/>
</dbReference>
<dbReference type="Pfam" id="PF08352">
    <property type="entry name" value="oligo_HPY"/>
    <property type="match status" value="1"/>
</dbReference>
<dbReference type="InterPro" id="IPR050319">
    <property type="entry name" value="ABC_transp_ATP-bind"/>
</dbReference>
<dbReference type="PANTHER" id="PTHR43776:SF7">
    <property type="entry name" value="D,D-DIPEPTIDE TRANSPORT ATP-BINDING PROTEIN DDPF-RELATED"/>
    <property type="match status" value="1"/>
</dbReference>
<dbReference type="InterPro" id="IPR017871">
    <property type="entry name" value="ABC_transporter-like_CS"/>
</dbReference>
<name>A0A2P7ASU0_9HYPH</name>
<dbReference type="InterPro" id="IPR013563">
    <property type="entry name" value="Oligopep_ABC_C"/>
</dbReference>
<organism evidence="7 8">
    <name type="scientific">Phyllobacterium endophyticum</name>
    <dbReference type="NCBI Taxonomy" id="1149773"/>
    <lineage>
        <taxon>Bacteria</taxon>
        <taxon>Pseudomonadati</taxon>
        <taxon>Pseudomonadota</taxon>
        <taxon>Alphaproteobacteria</taxon>
        <taxon>Hyphomicrobiales</taxon>
        <taxon>Phyllobacteriaceae</taxon>
        <taxon>Phyllobacterium</taxon>
    </lineage>
</organism>
<gene>
    <name evidence="7" type="ORF">CU100_17675</name>
</gene>
<feature type="domain" description="ABC transporter" evidence="6">
    <location>
        <begin position="286"/>
        <end position="536"/>
    </location>
</feature>
<evidence type="ECO:0000256" key="2">
    <source>
        <dbReference type="ARBA" id="ARBA00005417"/>
    </source>
</evidence>
<dbReference type="InterPro" id="IPR027417">
    <property type="entry name" value="P-loop_NTPase"/>
</dbReference>
<dbReference type="PROSITE" id="PS00211">
    <property type="entry name" value="ABC_TRANSPORTER_1"/>
    <property type="match status" value="2"/>
</dbReference>
<dbReference type="InterPro" id="IPR003439">
    <property type="entry name" value="ABC_transporter-like_ATP-bd"/>
</dbReference>
<comment type="subcellular location">
    <subcellularLocation>
        <location evidence="1">Cell inner membrane</location>
        <topology evidence="1">Peripheral membrane protein</topology>
    </subcellularLocation>
</comment>
<dbReference type="PROSITE" id="PS50893">
    <property type="entry name" value="ABC_TRANSPORTER_2"/>
    <property type="match status" value="2"/>
</dbReference>
<dbReference type="InterPro" id="IPR003593">
    <property type="entry name" value="AAA+_ATPase"/>
</dbReference>
<dbReference type="SMART" id="SM00382">
    <property type="entry name" value="AAA"/>
    <property type="match status" value="2"/>
</dbReference>
<protein>
    <submittedName>
        <fullName evidence="7">Peptide ABC transporter ATP-binding protein</fullName>
    </submittedName>
</protein>
<evidence type="ECO:0000256" key="1">
    <source>
        <dbReference type="ARBA" id="ARBA00004417"/>
    </source>
</evidence>
<keyword evidence="3" id="KW-0813">Transport</keyword>
<dbReference type="Gene3D" id="3.40.50.300">
    <property type="entry name" value="P-loop containing nucleotide triphosphate hydrolases"/>
    <property type="match status" value="2"/>
</dbReference>
<evidence type="ECO:0000259" key="6">
    <source>
        <dbReference type="PROSITE" id="PS50893"/>
    </source>
</evidence>
<dbReference type="RefSeq" id="WP_106718039.1">
    <property type="nucleotide sequence ID" value="NZ_JACHXT010000003.1"/>
</dbReference>
<dbReference type="GO" id="GO:0005524">
    <property type="term" value="F:ATP binding"/>
    <property type="evidence" value="ECO:0007669"/>
    <property type="project" value="UniProtKB-KW"/>
</dbReference>
<dbReference type="Proteomes" id="UP000241158">
    <property type="component" value="Unassembled WGS sequence"/>
</dbReference>
<dbReference type="GO" id="GO:0015833">
    <property type="term" value="P:peptide transport"/>
    <property type="evidence" value="ECO:0007669"/>
    <property type="project" value="InterPro"/>
</dbReference>
<evidence type="ECO:0000313" key="8">
    <source>
        <dbReference type="Proteomes" id="UP000241158"/>
    </source>
</evidence>
<dbReference type="Pfam" id="PF00005">
    <property type="entry name" value="ABC_tran"/>
    <property type="match status" value="2"/>
</dbReference>
<keyword evidence="5 7" id="KW-0067">ATP-binding</keyword>
<evidence type="ECO:0000256" key="5">
    <source>
        <dbReference type="ARBA" id="ARBA00022840"/>
    </source>
</evidence>
<feature type="domain" description="ABC transporter" evidence="6">
    <location>
        <begin position="11"/>
        <end position="262"/>
    </location>
</feature>
<evidence type="ECO:0000256" key="4">
    <source>
        <dbReference type="ARBA" id="ARBA00022741"/>
    </source>
</evidence>
<dbReference type="CDD" id="cd03257">
    <property type="entry name" value="ABC_NikE_OppD_transporters"/>
    <property type="match status" value="2"/>
</dbReference>
<reference evidence="7" key="1">
    <citation type="submission" date="2017-11" db="EMBL/GenBank/DDBJ databases">
        <authorList>
            <person name="Han C.G."/>
        </authorList>
    </citation>
    <scope>NUCLEOTIDE SEQUENCE [LARGE SCALE GENOMIC DNA]</scope>
    <source>
        <strain evidence="7">PEPV15</strain>
    </source>
</reference>
<keyword evidence="4" id="KW-0547">Nucleotide-binding</keyword>
<proteinExistence type="inferred from homology"/>
<comment type="similarity">
    <text evidence="2">Belongs to the ABC transporter superfamily.</text>
</comment>
<sequence>MSASTTTTPLLEVRDLTLRHNGRGGQTTIVQNVSFTLGRGEVLGIIGESGAGKSTIGNAVIGLVGKSFEQSFGTIRLDGVALETLSDRERRKLRGKTIASIFQDHTSSLDPLMTVGNQLGETISAIHPGLPRSEIRRRTIELLGWVGIADPAGRHDSYPHQLSGGQRQRVVIAIALAGSPSIIVADEPTSALDATVQKQILDILRNLVDTIGLSLILITHDMGVVAAIADKVVVMKDGEIVEQDATSTVLENPKELYTQQLLSAVPRLHLSPSAAHSQPEEPAPILVVENLSRSFGGGNIRGLLGKPSAKFALKNVSLRVPRGSVLGIVGESGSGKTTIGRILAGLEKGDSGKVTLDGRARDISRSGDEGLLGHVQMIFQDPALSLNPRMTVAETLRECLRFTARKEGPRNPDEITRMTDRMGLARTLLSRYPHQLSGGQKQRVCIARALLARPALIVADEPTSALDVSVQAEIVSLLKQTVTESGLSMVFISHDLAIVQGICDAVGIMKDGRMEDFGPSDFIFGRSENAYTRRLIDARPKIFTH</sequence>